<name>A0AAE4RIM0_MYCIT</name>
<dbReference type="InterPro" id="IPR013094">
    <property type="entry name" value="AB_hydrolase_3"/>
</dbReference>
<evidence type="ECO:0000256" key="1">
    <source>
        <dbReference type="ARBA" id="ARBA00022801"/>
    </source>
</evidence>
<dbReference type="GO" id="GO:0016787">
    <property type="term" value="F:hydrolase activity"/>
    <property type="evidence" value="ECO:0007669"/>
    <property type="project" value="UniProtKB-KW"/>
</dbReference>
<dbReference type="InterPro" id="IPR050300">
    <property type="entry name" value="GDXG_lipolytic_enzyme"/>
</dbReference>
<dbReference type="RefSeq" id="WP_225324412.1">
    <property type="nucleotide sequence ID" value="NZ_JAEKMV010000011.1"/>
</dbReference>
<dbReference type="SUPFAM" id="SSF53474">
    <property type="entry name" value="alpha/beta-Hydrolases"/>
    <property type="match status" value="1"/>
</dbReference>
<dbReference type="PANTHER" id="PTHR48081">
    <property type="entry name" value="AB HYDROLASE SUPERFAMILY PROTEIN C4A8.06C"/>
    <property type="match status" value="1"/>
</dbReference>
<comment type="caution">
    <text evidence="3">The sequence shown here is derived from an EMBL/GenBank/DDBJ whole genome shotgun (WGS) entry which is preliminary data.</text>
</comment>
<keyword evidence="1 3" id="KW-0378">Hydrolase</keyword>
<dbReference type="AlphaFoldDB" id="A0AAE4RIM0"/>
<evidence type="ECO:0000313" key="3">
    <source>
        <dbReference type="EMBL" id="MDV7013627.1"/>
    </source>
</evidence>
<dbReference type="Pfam" id="PF07859">
    <property type="entry name" value="Abhydrolase_3"/>
    <property type="match status" value="1"/>
</dbReference>
<dbReference type="Proteomes" id="UP001187143">
    <property type="component" value="Unassembled WGS sequence"/>
</dbReference>
<gene>
    <name evidence="3" type="ORF">R4F53_15165</name>
</gene>
<evidence type="ECO:0000313" key="4">
    <source>
        <dbReference type="Proteomes" id="UP001187143"/>
    </source>
</evidence>
<evidence type="ECO:0000259" key="2">
    <source>
        <dbReference type="Pfam" id="PF07859"/>
    </source>
</evidence>
<dbReference type="InterPro" id="IPR029058">
    <property type="entry name" value="AB_hydrolase_fold"/>
</dbReference>
<reference evidence="3" key="1">
    <citation type="submission" date="2023-10" db="EMBL/GenBank/DDBJ databases">
        <title>Characterization and genome sequence of Mycobacterium intracellulare ABSURDO, a novel pathogenic isolate with three colony morphotypes that vary in growth and acid-fastness.</title>
        <authorList>
            <person name="Jude B.A."/>
            <person name="Robinson R.T."/>
        </authorList>
    </citation>
    <scope>NUCLEOTIDE SEQUENCE</scope>
    <source>
        <strain evidence="3">ABSURDO Component B</strain>
    </source>
</reference>
<proteinExistence type="predicted"/>
<dbReference type="PANTHER" id="PTHR48081:SF8">
    <property type="entry name" value="ALPHA_BETA HYDROLASE FOLD-3 DOMAIN-CONTAINING PROTEIN-RELATED"/>
    <property type="match status" value="1"/>
</dbReference>
<sequence length="333" mass="35705">MDSYGFSCAFGANPAADIDFSIDGQIAEALSPLLSARTKAPQLPAGDWQRRRAIIKRALDKAAPMLPPVNGIQVEQYAATATDGTRLPLFFYSADTRPPGKAVLFLHGGGMIMGWHRSYDMLASTYVASSGVPLLSVHYRVAPEHPYPTPLEDCYTALVWLAEHATELGIDPERIAVMGGSAGGGLAAGVTLLARDRGGPSLAQQLLLAPMLDDRTASHDPRPQPFLTWDYDDNVTGWNAFLGGLAGGDNVPPYAAPARADDLSDLPPAYIDVGGLDIFCDEGLTYARRLTGAGVPTEFHLHAGAPHGFEIFAPRTDVARRATDDRVRRLRSL</sequence>
<dbReference type="EMBL" id="JAWLLD010000015">
    <property type="protein sequence ID" value="MDV7013627.1"/>
    <property type="molecule type" value="Genomic_DNA"/>
</dbReference>
<accession>A0AAE4RIM0</accession>
<protein>
    <submittedName>
        <fullName evidence="3">Alpha/beta hydrolase</fullName>
    </submittedName>
</protein>
<organism evidence="3 4">
    <name type="scientific">Mycobacterium intracellulare</name>
    <dbReference type="NCBI Taxonomy" id="1767"/>
    <lineage>
        <taxon>Bacteria</taxon>
        <taxon>Bacillati</taxon>
        <taxon>Actinomycetota</taxon>
        <taxon>Actinomycetes</taxon>
        <taxon>Mycobacteriales</taxon>
        <taxon>Mycobacteriaceae</taxon>
        <taxon>Mycobacterium</taxon>
        <taxon>Mycobacterium avium complex (MAC)</taxon>
    </lineage>
</organism>
<feature type="domain" description="Alpha/beta hydrolase fold-3" evidence="2">
    <location>
        <begin position="103"/>
        <end position="310"/>
    </location>
</feature>
<dbReference type="Gene3D" id="3.40.50.1820">
    <property type="entry name" value="alpha/beta hydrolase"/>
    <property type="match status" value="1"/>
</dbReference>